<dbReference type="RefSeq" id="WP_145204404.1">
    <property type="nucleotide sequence ID" value="NZ_CP036434.1"/>
</dbReference>
<feature type="chain" id="PRO_5022033940" description="WD40-like Beta Propeller Repeat protein" evidence="1">
    <location>
        <begin position="19"/>
        <end position="420"/>
    </location>
</feature>
<dbReference type="AlphaFoldDB" id="A0A518EZZ4"/>
<evidence type="ECO:0000313" key="2">
    <source>
        <dbReference type="EMBL" id="QDV09656.1"/>
    </source>
</evidence>
<name>A0A518EZZ4_9BACT</name>
<reference evidence="2 3" key="1">
    <citation type="submission" date="2019-02" db="EMBL/GenBank/DDBJ databases">
        <title>Deep-cultivation of Planctomycetes and their phenomic and genomic characterization uncovers novel biology.</title>
        <authorList>
            <person name="Wiegand S."/>
            <person name="Jogler M."/>
            <person name="Boedeker C."/>
            <person name="Pinto D."/>
            <person name="Vollmers J."/>
            <person name="Rivas-Marin E."/>
            <person name="Kohn T."/>
            <person name="Peeters S.H."/>
            <person name="Heuer A."/>
            <person name="Rast P."/>
            <person name="Oberbeckmann S."/>
            <person name="Bunk B."/>
            <person name="Jeske O."/>
            <person name="Meyerdierks A."/>
            <person name="Storesund J.E."/>
            <person name="Kallscheuer N."/>
            <person name="Luecker S."/>
            <person name="Lage O.M."/>
            <person name="Pohl T."/>
            <person name="Merkel B.J."/>
            <person name="Hornburger P."/>
            <person name="Mueller R.-W."/>
            <person name="Bruemmer F."/>
            <person name="Labrenz M."/>
            <person name="Spormann A.M."/>
            <person name="Op den Camp H."/>
            <person name="Overmann J."/>
            <person name="Amann R."/>
            <person name="Jetten M.S.M."/>
            <person name="Mascher T."/>
            <person name="Medema M.H."/>
            <person name="Devos D.P."/>
            <person name="Kaster A.-K."/>
            <person name="Ovreas L."/>
            <person name="Rohde M."/>
            <person name="Galperin M.Y."/>
            <person name="Jogler C."/>
        </authorList>
    </citation>
    <scope>NUCLEOTIDE SEQUENCE [LARGE SCALE GENOMIC DNA]</scope>
    <source>
        <strain evidence="2 3">Poly30</strain>
    </source>
</reference>
<proteinExistence type="predicted"/>
<protein>
    <recommendedName>
        <fullName evidence="4">WD40-like Beta Propeller Repeat protein</fullName>
    </recommendedName>
</protein>
<accession>A0A518EZZ4</accession>
<keyword evidence="1" id="KW-0732">Signal</keyword>
<evidence type="ECO:0000256" key="1">
    <source>
        <dbReference type="SAM" id="SignalP"/>
    </source>
</evidence>
<keyword evidence="3" id="KW-1185">Reference proteome</keyword>
<dbReference type="EMBL" id="CP036434">
    <property type="protein sequence ID" value="QDV09656.1"/>
    <property type="molecule type" value="Genomic_DNA"/>
</dbReference>
<dbReference type="Proteomes" id="UP000320390">
    <property type="component" value="Chromosome"/>
</dbReference>
<gene>
    <name evidence="2" type="ORF">Poly30_52140</name>
</gene>
<evidence type="ECO:0008006" key="4">
    <source>
        <dbReference type="Google" id="ProtNLM"/>
    </source>
</evidence>
<dbReference type="InterPro" id="IPR011047">
    <property type="entry name" value="Quinoprotein_ADH-like_sf"/>
</dbReference>
<feature type="signal peptide" evidence="1">
    <location>
        <begin position="1"/>
        <end position="18"/>
    </location>
</feature>
<organism evidence="2 3">
    <name type="scientific">Saltatorellus ferox</name>
    <dbReference type="NCBI Taxonomy" id="2528018"/>
    <lineage>
        <taxon>Bacteria</taxon>
        <taxon>Pseudomonadati</taxon>
        <taxon>Planctomycetota</taxon>
        <taxon>Planctomycetia</taxon>
        <taxon>Planctomycetia incertae sedis</taxon>
        <taxon>Saltatorellus</taxon>
    </lineage>
</organism>
<evidence type="ECO:0000313" key="3">
    <source>
        <dbReference type="Proteomes" id="UP000320390"/>
    </source>
</evidence>
<dbReference type="SUPFAM" id="SSF50998">
    <property type="entry name" value="Quinoprotein alcohol dehydrogenase-like"/>
    <property type="match status" value="1"/>
</dbReference>
<sequence precursor="true">MPTFPICLLILLSLLADAAAQEGPAGAVAAEPDRTAPFGSATSVQQLKGGDLLVALPSGQICVIDVESGATISDYRTADSWAPGTSGVSCWLAPDQRHLALGPIGGPLEIRAFEETSIGQPETALEVEPKRTVEVVIETATEAVVEGSTGWTEACWTPGGGHLVTWRRDWFHGPPERFINVWALDGTLAWRGPLASDVAVHPTIDQVAIVETNRVTIGWPDSGFRGVDIPGAHGTIAYSPDGSQIAVGGTSKQIDLDEDRPWRRPGGGRLATITILDASSCEIRSRTQPDGWPHQWLQRISWSPTGEHLGFSAGKGYSGGTVRAADMKTIHTFFAGGQMWAILEGFWVNERFYRPYLFMDYRPGDRSLVLDIKDPAARTMTPQKDWRGVTRLTGTEDVIVRHAEGIARVTPSTMKVQWER</sequence>